<gene>
    <name evidence="1" type="ORF">SDC9_195713</name>
</gene>
<name>A0A645ICC4_9ZZZZ</name>
<evidence type="ECO:0000313" key="1">
    <source>
        <dbReference type="EMBL" id="MPN48109.1"/>
    </source>
</evidence>
<protein>
    <submittedName>
        <fullName evidence="1">Uncharacterized protein</fullName>
    </submittedName>
</protein>
<proteinExistence type="predicted"/>
<dbReference type="EMBL" id="VSSQ01110119">
    <property type="protein sequence ID" value="MPN48109.1"/>
    <property type="molecule type" value="Genomic_DNA"/>
</dbReference>
<dbReference type="AlphaFoldDB" id="A0A645ICC4"/>
<reference evidence="1" key="1">
    <citation type="submission" date="2019-08" db="EMBL/GenBank/DDBJ databases">
        <authorList>
            <person name="Kucharzyk K."/>
            <person name="Murdoch R.W."/>
            <person name="Higgins S."/>
            <person name="Loffler F."/>
        </authorList>
    </citation>
    <scope>NUCLEOTIDE SEQUENCE</scope>
</reference>
<accession>A0A645ICC4</accession>
<sequence length="86" mass="10257">MFRCQILDIYKCQIGESTKHENIPYKGKAWESELLIHDSSQFFLRKKFHMSLIMLELDSKERVFFHPIIGQSDANDFLQVFQMLDT</sequence>
<organism evidence="1">
    <name type="scientific">bioreactor metagenome</name>
    <dbReference type="NCBI Taxonomy" id="1076179"/>
    <lineage>
        <taxon>unclassified sequences</taxon>
        <taxon>metagenomes</taxon>
        <taxon>ecological metagenomes</taxon>
    </lineage>
</organism>
<comment type="caution">
    <text evidence="1">The sequence shown here is derived from an EMBL/GenBank/DDBJ whole genome shotgun (WGS) entry which is preliminary data.</text>
</comment>